<sequence length="100" mass="11133">MKCSPSKRQCRRIDVPQSSFSSPFTDASQGRRTMHLNSAFIALYIYAAHKRRILKTPCRTAVCSVTRCARLRASRPSRSPTDDLLGNFVALLSCVVVCTP</sequence>
<evidence type="ECO:0000313" key="2">
    <source>
        <dbReference type="Proteomes" id="UP000076842"/>
    </source>
</evidence>
<dbReference type="AlphaFoldDB" id="A0A165EH01"/>
<dbReference type="EMBL" id="KV424006">
    <property type="protein sequence ID" value="KZT54853.1"/>
    <property type="molecule type" value="Genomic_DNA"/>
</dbReference>
<dbReference type="Proteomes" id="UP000076842">
    <property type="component" value="Unassembled WGS sequence"/>
</dbReference>
<proteinExistence type="predicted"/>
<organism evidence="1 2">
    <name type="scientific">Calocera cornea HHB12733</name>
    <dbReference type="NCBI Taxonomy" id="1353952"/>
    <lineage>
        <taxon>Eukaryota</taxon>
        <taxon>Fungi</taxon>
        <taxon>Dikarya</taxon>
        <taxon>Basidiomycota</taxon>
        <taxon>Agaricomycotina</taxon>
        <taxon>Dacrymycetes</taxon>
        <taxon>Dacrymycetales</taxon>
        <taxon>Dacrymycetaceae</taxon>
        <taxon>Calocera</taxon>
    </lineage>
</organism>
<keyword evidence="2" id="KW-1185">Reference proteome</keyword>
<accession>A0A165EH01</accession>
<dbReference type="InParanoid" id="A0A165EH01"/>
<evidence type="ECO:0000313" key="1">
    <source>
        <dbReference type="EMBL" id="KZT54853.1"/>
    </source>
</evidence>
<reference evidence="1 2" key="1">
    <citation type="journal article" date="2016" name="Mol. Biol. Evol.">
        <title>Comparative Genomics of Early-Diverging Mushroom-Forming Fungi Provides Insights into the Origins of Lignocellulose Decay Capabilities.</title>
        <authorList>
            <person name="Nagy L.G."/>
            <person name="Riley R."/>
            <person name="Tritt A."/>
            <person name="Adam C."/>
            <person name="Daum C."/>
            <person name="Floudas D."/>
            <person name="Sun H."/>
            <person name="Yadav J.S."/>
            <person name="Pangilinan J."/>
            <person name="Larsson K.H."/>
            <person name="Matsuura K."/>
            <person name="Barry K."/>
            <person name="Labutti K."/>
            <person name="Kuo R."/>
            <person name="Ohm R.A."/>
            <person name="Bhattacharya S.S."/>
            <person name="Shirouzu T."/>
            <person name="Yoshinaga Y."/>
            <person name="Martin F.M."/>
            <person name="Grigoriev I.V."/>
            <person name="Hibbett D.S."/>
        </authorList>
    </citation>
    <scope>NUCLEOTIDE SEQUENCE [LARGE SCALE GENOMIC DNA]</scope>
    <source>
        <strain evidence="1 2">HHB12733</strain>
    </source>
</reference>
<gene>
    <name evidence="1" type="ORF">CALCODRAFT_372561</name>
</gene>
<protein>
    <submittedName>
        <fullName evidence="1">Uncharacterized protein</fullName>
    </submittedName>
</protein>
<name>A0A165EH01_9BASI</name>